<dbReference type="GO" id="GO:0004311">
    <property type="term" value="F:geranylgeranyl diphosphate synthase activity"/>
    <property type="evidence" value="ECO:0007669"/>
    <property type="project" value="InterPro"/>
</dbReference>
<dbReference type="Proteomes" id="UP000642070">
    <property type="component" value="Unassembled WGS sequence"/>
</dbReference>
<organism evidence="1 2">
    <name type="scientific">Dactylosporangium sucinum</name>
    <dbReference type="NCBI Taxonomy" id="1424081"/>
    <lineage>
        <taxon>Bacteria</taxon>
        <taxon>Bacillati</taxon>
        <taxon>Actinomycetota</taxon>
        <taxon>Actinomycetes</taxon>
        <taxon>Micromonosporales</taxon>
        <taxon>Micromonosporaceae</taxon>
        <taxon>Dactylosporangium</taxon>
    </lineage>
</organism>
<dbReference type="InterPro" id="IPR002060">
    <property type="entry name" value="Squ/phyt_synthse"/>
</dbReference>
<evidence type="ECO:0000313" key="2">
    <source>
        <dbReference type="Proteomes" id="UP000642070"/>
    </source>
</evidence>
<gene>
    <name evidence="1" type="ORF">GCM10007977_050440</name>
</gene>
<dbReference type="GO" id="GO:0016114">
    <property type="term" value="P:terpenoid biosynthetic process"/>
    <property type="evidence" value="ECO:0007669"/>
    <property type="project" value="UniProtKB-ARBA"/>
</dbReference>
<proteinExistence type="predicted"/>
<dbReference type="Gene3D" id="1.10.600.10">
    <property type="entry name" value="Farnesyl Diphosphate Synthase"/>
    <property type="match status" value="1"/>
</dbReference>
<dbReference type="AlphaFoldDB" id="A0A917WXP0"/>
<reference evidence="1" key="1">
    <citation type="journal article" date="2014" name="Int. J. Syst. Evol. Microbiol.">
        <title>Complete genome sequence of Corynebacterium casei LMG S-19264T (=DSM 44701T), isolated from a smear-ripened cheese.</title>
        <authorList>
            <consortium name="US DOE Joint Genome Institute (JGI-PGF)"/>
            <person name="Walter F."/>
            <person name="Albersmeier A."/>
            <person name="Kalinowski J."/>
            <person name="Ruckert C."/>
        </authorList>
    </citation>
    <scope>NUCLEOTIDE SEQUENCE</scope>
    <source>
        <strain evidence="1">JCM 19831</strain>
    </source>
</reference>
<name>A0A917WXP0_9ACTN</name>
<dbReference type="NCBIfam" id="TIGR03464">
    <property type="entry name" value="HpnC"/>
    <property type="match status" value="1"/>
</dbReference>
<dbReference type="SFLD" id="SFLDG01212">
    <property type="entry name" value="Phytoene_synthase_like"/>
    <property type="match status" value="1"/>
</dbReference>
<dbReference type="InterPro" id="IPR044843">
    <property type="entry name" value="Trans_IPPS_bact-type"/>
</dbReference>
<keyword evidence="2" id="KW-1185">Reference proteome</keyword>
<evidence type="ECO:0000313" key="1">
    <source>
        <dbReference type="EMBL" id="GGM42786.1"/>
    </source>
</evidence>
<dbReference type="SFLD" id="SFLDS00005">
    <property type="entry name" value="Isoprenoid_Synthase_Type_I"/>
    <property type="match status" value="1"/>
</dbReference>
<dbReference type="SUPFAM" id="SSF48576">
    <property type="entry name" value="Terpenoid synthases"/>
    <property type="match status" value="1"/>
</dbReference>
<protein>
    <submittedName>
        <fullName evidence="1">Phytoene synthase</fullName>
    </submittedName>
</protein>
<dbReference type="EMBL" id="BMPI01000025">
    <property type="protein sequence ID" value="GGM42786.1"/>
    <property type="molecule type" value="Genomic_DNA"/>
</dbReference>
<dbReference type="CDD" id="cd00683">
    <property type="entry name" value="Trans_IPPS_HH"/>
    <property type="match status" value="1"/>
</dbReference>
<accession>A0A917WXP0</accession>
<comment type="caution">
    <text evidence="1">The sequence shown here is derived from an EMBL/GenBank/DDBJ whole genome shotgun (WGS) entry which is preliminary data.</text>
</comment>
<dbReference type="InterPro" id="IPR017827">
    <property type="entry name" value="HSQ_synthase_HpnC"/>
</dbReference>
<dbReference type="InterPro" id="IPR033904">
    <property type="entry name" value="Trans_IPPS_HH"/>
</dbReference>
<dbReference type="PANTHER" id="PTHR31480">
    <property type="entry name" value="BIFUNCTIONAL LYCOPENE CYCLASE/PHYTOENE SYNTHASE"/>
    <property type="match status" value="1"/>
</dbReference>
<dbReference type="SFLD" id="SFLDG01018">
    <property type="entry name" value="Squalene/Phytoene_Synthase_Lik"/>
    <property type="match status" value="1"/>
</dbReference>
<dbReference type="Pfam" id="PF00494">
    <property type="entry name" value="SQS_PSY"/>
    <property type="match status" value="1"/>
</dbReference>
<sequence length="292" mass="31661">MSDVTTESAALPDGRVPLEERAAAENFPVALRILPGSTRRHLFALYRYARFVDDLGDEPIAGVTAADRTAMLDAFEAEVHRLYDGQRVQHPVLRALAPTVDACRLPAGPLLRLIEANRVDQVVTRYGTVEELVRYCSLSADPVGELVLHVFGQAGPARIVLSDRICTALQVVEHLQDVAEDHRRGRVYLPEADLDRFGVPGSDLAAATASDALRAVVRFEAGRAKAWLDTGAPLLTALHGWARVAVGGYLAGGYATLRALERSGYDPLPGPPRPRRRDIAACWLAAMVRSTG</sequence>
<dbReference type="GO" id="GO:0051996">
    <property type="term" value="F:squalene synthase [NAD(P)H] activity"/>
    <property type="evidence" value="ECO:0007669"/>
    <property type="project" value="InterPro"/>
</dbReference>
<dbReference type="InterPro" id="IPR008949">
    <property type="entry name" value="Isoprenoid_synthase_dom_sf"/>
</dbReference>
<reference evidence="1" key="2">
    <citation type="submission" date="2020-09" db="EMBL/GenBank/DDBJ databases">
        <authorList>
            <person name="Sun Q."/>
            <person name="Ohkuma M."/>
        </authorList>
    </citation>
    <scope>NUCLEOTIDE SEQUENCE</scope>
    <source>
        <strain evidence="1">JCM 19831</strain>
    </source>
</reference>